<keyword evidence="4 14" id="KW-1003">Cell membrane</keyword>
<evidence type="ECO:0000256" key="13">
    <source>
        <dbReference type="RuleBase" id="RU362091"/>
    </source>
</evidence>
<comment type="function">
    <text evidence="14">Catalyzes the sodium-dependent uptake of extracellular L-proline.</text>
</comment>
<feature type="transmembrane region" description="Helical" evidence="14">
    <location>
        <begin position="229"/>
        <end position="251"/>
    </location>
</feature>
<dbReference type="Gene3D" id="1.20.1730.10">
    <property type="entry name" value="Sodium/glucose cotransporter"/>
    <property type="match status" value="1"/>
</dbReference>
<organism evidence="15 16">
    <name type="scientific">Planococcus plakortidis</name>
    <dbReference type="NCBI Taxonomy" id="1038856"/>
    <lineage>
        <taxon>Bacteria</taxon>
        <taxon>Bacillati</taxon>
        <taxon>Bacillota</taxon>
        <taxon>Bacilli</taxon>
        <taxon>Bacillales</taxon>
        <taxon>Caryophanaceae</taxon>
        <taxon>Planococcus</taxon>
    </lineage>
</organism>
<evidence type="ECO:0000256" key="9">
    <source>
        <dbReference type="ARBA" id="ARBA00023065"/>
    </source>
</evidence>
<feature type="transmembrane region" description="Helical" evidence="14">
    <location>
        <begin position="364"/>
        <end position="384"/>
    </location>
</feature>
<dbReference type="AlphaFoldDB" id="A0A1C7ECL6"/>
<dbReference type="RefSeq" id="WP_068872260.1">
    <property type="nucleotide sequence ID" value="NZ_CP016539.2"/>
</dbReference>
<evidence type="ECO:0000256" key="12">
    <source>
        <dbReference type="ARBA" id="ARBA00033708"/>
    </source>
</evidence>
<evidence type="ECO:0000256" key="6">
    <source>
        <dbReference type="ARBA" id="ARBA00022847"/>
    </source>
</evidence>
<feature type="transmembrane region" description="Helical" evidence="14">
    <location>
        <begin position="121"/>
        <end position="138"/>
    </location>
</feature>
<evidence type="ECO:0000256" key="8">
    <source>
        <dbReference type="ARBA" id="ARBA00023053"/>
    </source>
</evidence>
<dbReference type="OrthoDB" id="9810181at2"/>
<reference evidence="15" key="1">
    <citation type="submission" date="2016-10" db="EMBL/GenBank/DDBJ databases">
        <authorList>
            <person name="See-Too W.S."/>
        </authorList>
    </citation>
    <scope>NUCLEOTIDE SEQUENCE [LARGE SCALE GENOMIC DNA]</scope>
    <source>
        <strain evidence="15">DSM 23997</strain>
    </source>
</reference>
<dbReference type="STRING" id="1038856.BBI15_15180"/>
<sequence length="489" mass="53132">MNWMLLAPIILYFVFIVGIGVYSYRFTDSREGFHLGGRKMSSWVTAISYAFSGMSAFVLIGFVGMVYTMGPSSFYTLIGYNLGFAFSYLFIAKRIRNYSEIVGAYTYTDYFVKRVRGNAHIIRAISALSIVVFMSAYVGSQLAAGGMTIETVFGVSPLVAIIIAGIVVTFYCLFGGFAGVSLTDYFQGILVVIGTAILGIYMIIHAGGWSEVVAQVAASDASLTTASMGAGGSTLFGMIFGFLTLGVAIIGRPHDTIRFFAISSSSEIKKSFAITLTALSITYWGAFLVGYSGRVIFPAIENPEYIFPIALVELTHPLFAGFMISVFLGLLMSTADSQLLSAGSTFAEDIYKKYIDKNASDKRIVMVTRLFIVIVGILSTVVAITNTTSIFWITVYASAGLAATFAPVLVISLYWDRLTNAGVVSGMLSGFITVVVWKSIAPEISWIMTEALPAIFISAIVTIVVSLLTKQPHIERIRYELDRAKKTWA</sequence>
<dbReference type="InterPro" id="IPR001734">
    <property type="entry name" value="Na/solute_symporter"/>
</dbReference>
<evidence type="ECO:0000256" key="5">
    <source>
        <dbReference type="ARBA" id="ARBA00022692"/>
    </source>
</evidence>
<feature type="transmembrane region" description="Helical" evidence="14">
    <location>
        <begin position="6"/>
        <end position="25"/>
    </location>
</feature>
<dbReference type="InterPro" id="IPR038377">
    <property type="entry name" value="Na/Glc_symporter_sf"/>
</dbReference>
<keyword evidence="3 14" id="KW-0813">Transport</keyword>
<keyword evidence="9 14" id="KW-0406">Ion transport</keyword>
<dbReference type="InterPro" id="IPR050277">
    <property type="entry name" value="Sodium:Solute_Symporter"/>
</dbReference>
<comment type="subcellular location">
    <subcellularLocation>
        <location evidence="1 14">Cell membrane</location>
        <topology evidence="1 14">Multi-pass membrane protein</topology>
    </subcellularLocation>
</comment>
<accession>A0A1C7ECL6</accession>
<dbReference type="Pfam" id="PF00474">
    <property type="entry name" value="SSF"/>
    <property type="match status" value="1"/>
</dbReference>
<dbReference type="KEGG" id="ppla:BBI15_15180"/>
<feature type="transmembrane region" description="Helical" evidence="14">
    <location>
        <begin position="189"/>
        <end position="209"/>
    </location>
</feature>
<evidence type="ECO:0000313" key="16">
    <source>
        <dbReference type="Proteomes" id="UP000092650"/>
    </source>
</evidence>
<evidence type="ECO:0000256" key="2">
    <source>
        <dbReference type="ARBA" id="ARBA00006434"/>
    </source>
</evidence>
<keyword evidence="11 14" id="KW-0739">Sodium transport</keyword>
<feature type="transmembrane region" description="Helical" evidence="14">
    <location>
        <begin position="421"/>
        <end position="440"/>
    </location>
</feature>
<keyword evidence="16" id="KW-1185">Reference proteome</keyword>
<evidence type="ECO:0000256" key="7">
    <source>
        <dbReference type="ARBA" id="ARBA00022989"/>
    </source>
</evidence>
<evidence type="ECO:0000256" key="3">
    <source>
        <dbReference type="ARBA" id="ARBA00022448"/>
    </source>
</evidence>
<keyword evidence="7 14" id="KW-1133">Transmembrane helix</keyword>
<evidence type="ECO:0000256" key="14">
    <source>
        <dbReference type="RuleBase" id="RU366012"/>
    </source>
</evidence>
<feature type="transmembrane region" description="Helical" evidence="14">
    <location>
        <begin position="272"/>
        <end position="293"/>
    </location>
</feature>
<dbReference type="PROSITE" id="PS50283">
    <property type="entry name" value="NA_SOLUT_SYMP_3"/>
    <property type="match status" value="1"/>
</dbReference>
<gene>
    <name evidence="15" type="ORF">BBI15_15180</name>
</gene>
<dbReference type="GO" id="GO:0005886">
    <property type="term" value="C:plasma membrane"/>
    <property type="evidence" value="ECO:0007669"/>
    <property type="project" value="UniProtKB-SubCell"/>
</dbReference>
<dbReference type="GO" id="GO:0031402">
    <property type="term" value="F:sodium ion binding"/>
    <property type="evidence" value="ECO:0007669"/>
    <property type="project" value="UniProtKB-UniRule"/>
</dbReference>
<dbReference type="CDD" id="cd11475">
    <property type="entry name" value="SLC5sbd_PutP"/>
    <property type="match status" value="1"/>
</dbReference>
<dbReference type="GO" id="GO:0015824">
    <property type="term" value="P:proline transport"/>
    <property type="evidence" value="ECO:0007669"/>
    <property type="project" value="UniProtKB-UniRule"/>
</dbReference>
<keyword evidence="14" id="KW-0029">Amino-acid transport</keyword>
<feature type="transmembrane region" description="Helical" evidence="14">
    <location>
        <begin position="46"/>
        <end position="67"/>
    </location>
</feature>
<evidence type="ECO:0000313" key="15">
    <source>
        <dbReference type="EMBL" id="ANU21426.1"/>
    </source>
</evidence>
<evidence type="ECO:0000256" key="4">
    <source>
        <dbReference type="ARBA" id="ARBA00022475"/>
    </source>
</evidence>
<evidence type="ECO:0000256" key="1">
    <source>
        <dbReference type="ARBA" id="ARBA00004651"/>
    </source>
</evidence>
<feature type="transmembrane region" description="Helical" evidence="14">
    <location>
        <begin position="446"/>
        <end position="468"/>
    </location>
</feature>
<feature type="transmembrane region" description="Helical" evidence="14">
    <location>
        <begin position="158"/>
        <end position="182"/>
    </location>
</feature>
<dbReference type="NCBIfam" id="TIGR00813">
    <property type="entry name" value="sss"/>
    <property type="match status" value="1"/>
</dbReference>
<evidence type="ECO:0000256" key="10">
    <source>
        <dbReference type="ARBA" id="ARBA00023136"/>
    </source>
</evidence>
<evidence type="ECO:0000256" key="11">
    <source>
        <dbReference type="ARBA" id="ARBA00023201"/>
    </source>
</evidence>
<proteinExistence type="inferred from homology"/>
<feature type="transmembrane region" description="Helical" evidence="14">
    <location>
        <begin position="305"/>
        <end position="331"/>
    </location>
</feature>
<dbReference type="GO" id="GO:0005298">
    <property type="term" value="F:proline:sodium symporter activity"/>
    <property type="evidence" value="ECO:0007669"/>
    <property type="project" value="UniProtKB-UniRule"/>
</dbReference>
<dbReference type="EMBL" id="CP016539">
    <property type="protein sequence ID" value="ANU21426.1"/>
    <property type="molecule type" value="Genomic_DNA"/>
</dbReference>
<keyword evidence="10 14" id="KW-0472">Membrane</keyword>
<dbReference type="Proteomes" id="UP000092650">
    <property type="component" value="Chromosome"/>
</dbReference>
<keyword evidence="8 14" id="KW-0915">Sodium</keyword>
<keyword evidence="5 14" id="KW-0812">Transmembrane</keyword>
<dbReference type="InterPro" id="IPR011851">
    <property type="entry name" value="Na/Pro_symporter"/>
</dbReference>
<feature type="transmembrane region" description="Helical" evidence="14">
    <location>
        <begin position="390"/>
        <end position="414"/>
    </location>
</feature>
<dbReference type="PANTHER" id="PTHR48086">
    <property type="entry name" value="SODIUM/PROLINE SYMPORTER-RELATED"/>
    <property type="match status" value="1"/>
</dbReference>
<dbReference type="PANTHER" id="PTHR48086:SF3">
    <property type="entry name" value="SODIUM_PROLINE SYMPORTER"/>
    <property type="match status" value="1"/>
</dbReference>
<comment type="similarity">
    <text evidence="2 13">Belongs to the sodium:solute symporter (SSF) (TC 2.A.21) family.</text>
</comment>
<name>A0A1C7ECL6_9BACL</name>
<keyword evidence="6 14" id="KW-0769">Symport</keyword>
<protein>
    <recommendedName>
        <fullName evidence="14">Sodium/proline symporter</fullName>
    </recommendedName>
    <alternativeName>
        <fullName evidence="14">Proline permease</fullName>
    </alternativeName>
</protein>
<comment type="catalytic activity">
    <reaction evidence="12">
        <text>L-proline(in) + Na(+)(in) = L-proline(out) + Na(+)(out)</text>
        <dbReference type="Rhea" id="RHEA:28967"/>
        <dbReference type="ChEBI" id="CHEBI:29101"/>
        <dbReference type="ChEBI" id="CHEBI:60039"/>
    </reaction>
</comment>
<feature type="transmembrane region" description="Helical" evidence="14">
    <location>
        <begin position="73"/>
        <end position="91"/>
    </location>
</feature>